<accession>A0AAD4NVP3</accession>
<evidence type="ECO:0000313" key="6">
    <source>
        <dbReference type="Proteomes" id="UP001199106"/>
    </source>
</evidence>
<keyword evidence="6" id="KW-1185">Reference proteome</keyword>
<sequence length="104" mass="10950">MGGHPGTTLQGYDIQFGTNHMGHALLLLELLIPLLLGTASNISSPPRVISLSSNGHGHAAALPPGGIAFSILKSSPPELSSVNKYTQSILVNILYALQYALQYL</sequence>
<keyword evidence="2" id="KW-0521">NADP</keyword>
<feature type="signal peptide" evidence="4">
    <location>
        <begin position="1"/>
        <end position="37"/>
    </location>
</feature>
<name>A0AAD4NVP3_9PLEO</name>
<dbReference type="PANTHER" id="PTHR24320">
    <property type="entry name" value="RETINOL DEHYDROGENASE"/>
    <property type="match status" value="1"/>
</dbReference>
<keyword evidence="4" id="KW-0732">Signal</keyword>
<dbReference type="Proteomes" id="UP001199106">
    <property type="component" value="Unassembled WGS sequence"/>
</dbReference>
<dbReference type="Gene3D" id="3.40.50.720">
    <property type="entry name" value="NAD(P)-binding Rossmann-like Domain"/>
    <property type="match status" value="1"/>
</dbReference>
<dbReference type="GO" id="GO:0016491">
    <property type="term" value="F:oxidoreductase activity"/>
    <property type="evidence" value="ECO:0007669"/>
    <property type="project" value="UniProtKB-KW"/>
</dbReference>
<evidence type="ECO:0000313" key="5">
    <source>
        <dbReference type="EMBL" id="KAG9195235.1"/>
    </source>
</evidence>
<gene>
    <name evidence="5" type="ORF">G6011_00355</name>
</gene>
<comment type="caution">
    <text evidence="5">The sequence shown here is derived from an EMBL/GenBank/DDBJ whole genome shotgun (WGS) entry which is preliminary data.</text>
</comment>
<dbReference type="AlphaFoldDB" id="A0AAD4NVP3"/>
<dbReference type="EMBL" id="JAANER010000001">
    <property type="protein sequence ID" value="KAG9195235.1"/>
    <property type="molecule type" value="Genomic_DNA"/>
</dbReference>
<comment type="similarity">
    <text evidence="1">Belongs to the short-chain dehydrogenases/reductases (SDR) family.</text>
</comment>
<evidence type="ECO:0000256" key="1">
    <source>
        <dbReference type="ARBA" id="ARBA00006484"/>
    </source>
</evidence>
<evidence type="ECO:0000256" key="2">
    <source>
        <dbReference type="ARBA" id="ARBA00022857"/>
    </source>
</evidence>
<evidence type="ECO:0000256" key="4">
    <source>
        <dbReference type="SAM" id="SignalP"/>
    </source>
</evidence>
<proteinExistence type="inferred from homology"/>
<organism evidence="5 6">
    <name type="scientific">Alternaria panax</name>
    <dbReference type="NCBI Taxonomy" id="48097"/>
    <lineage>
        <taxon>Eukaryota</taxon>
        <taxon>Fungi</taxon>
        <taxon>Dikarya</taxon>
        <taxon>Ascomycota</taxon>
        <taxon>Pezizomycotina</taxon>
        <taxon>Dothideomycetes</taxon>
        <taxon>Pleosporomycetidae</taxon>
        <taxon>Pleosporales</taxon>
        <taxon>Pleosporineae</taxon>
        <taxon>Pleosporaceae</taxon>
        <taxon>Alternaria</taxon>
        <taxon>Alternaria sect. Panax</taxon>
    </lineage>
</organism>
<evidence type="ECO:0000256" key="3">
    <source>
        <dbReference type="ARBA" id="ARBA00023002"/>
    </source>
</evidence>
<dbReference type="PANTHER" id="PTHR24320:SF282">
    <property type="entry name" value="WW DOMAIN-CONTAINING OXIDOREDUCTASE"/>
    <property type="match status" value="1"/>
</dbReference>
<protein>
    <submittedName>
        <fullName evidence="5">Uncharacterized protein</fullName>
    </submittedName>
</protein>
<keyword evidence="3" id="KW-0560">Oxidoreductase</keyword>
<reference evidence="5" key="1">
    <citation type="submission" date="2021-07" db="EMBL/GenBank/DDBJ databases">
        <title>Genome Resource of American Ginseng Black Spot Pathogen Alternaria panax.</title>
        <authorList>
            <person name="Qiu C."/>
            <person name="Wang W."/>
            <person name="Liu Z."/>
        </authorList>
    </citation>
    <scope>NUCLEOTIDE SEQUENCE</scope>
    <source>
        <strain evidence="5">BNCC115425</strain>
    </source>
</reference>
<feature type="chain" id="PRO_5042210706" evidence="4">
    <location>
        <begin position="38"/>
        <end position="104"/>
    </location>
</feature>